<feature type="repeat" description="TPR" evidence="8">
    <location>
        <begin position="116"/>
        <end position="149"/>
    </location>
</feature>
<dbReference type="KEGG" id="lww:102742107"/>
<reference evidence="11" key="1">
    <citation type="submission" date="2025-08" db="UniProtKB">
        <authorList>
            <consortium name="RefSeq"/>
        </authorList>
    </citation>
    <scope>IDENTIFICATION</scope>
    <source>
        <tissue evidence="11">Liver</tissue>
    </source>
</reference>
<keyword evidence="6" id="KW-0862">Zinc</keyword>
<proteinExistence type="predicted"/>
<evidence type="ECO:0000313" key="11">
    <source>
        <dbReference type="RefSeq" id="XP_030891500.1"/>
    </source>
</evidence>
<dbReference type="GO" id="GO:0005634">
    <property type="term" value="C:nucleus"/>
    <property type="evidence" value="ECO:0007669"/>
    <property type="project" value="UniProtKB-SubCell"/>
</dbReference>
<evidence type="ECO:0000256" key="7">
    <source>
        <dbReference type="ARBA" id="ARBA00023242"/>
    </source>
</evidence>
<dbReference type="PROSITE" id="PS50005">
    <property type="entry name" value="TPR"/>
    <property type="match status" value="1"/>
</dbReference>
<dbReference type="RefSeq" id="XP_030891500.1">
    <property type="nucleotide sequence ID" value="XM_031035640.1"/>
</dbReference>
<comment type="subcellular location">
    <subcellularLocation>
        <location evidence="1">Nucleus</location>
    </subcellularLocation>
</comment>
<evidence type="ECO:0000256" key="4">
    <source>
        <dbReference type="ARBA" id="ARBA00022737"/>
    </source>
</evidence>
<dbReference type="GO" id="GO:0010608">
    <property type="term" value="P:post-transcriptional regulation of gene expression"/>
    <property type="evidence" value="ECO:0007669"/>
    <property type="project" value="UniProtKB-ARBA"/>
</dbReference>
<organism evidence="10 11">
    <name type="scientific">Leptonychotes weddellii</name>
    <name type="common">Weddell seal</name>
    <name type="synonym">Otaria weddellii</name>
    <dbReference type="NCBI Taxonomy" id="9713"/>
    <lineage>
        <taxon>Eukaryota</taxon>
        <taxon>Metazoa</taxon>
        <taxon>Chordata</taxon>
        <taxon>Craniata</taxon>
        <taxon>Vertebrata</taxon>
        <taxon>Euteleostomi</taxon>
        <taxon>Mammalia</taxon>
        <taxon>Eutheria</taxon>
        <taxon>Laurasiatheria</taxon>
        <taxon>Carnivora</taxon>
        <taxon>Caniformia</taxon>
        <taxon>Pinnipedia</taxon>
        <taxon>Phocidae</taxon>
        <taxon>Monachinae</taxon>
        <taxon>Lobodontini</taxon>
        <taxon>Leptonychotes</taxon>
    </lineage>
</organism>
<dbReference type="PANTHER" id="PTHR14928:SF6">
    <property type="entry name" value="ZINC FINGER CCCH DOMAIN-CONTAINING PROTEIN 7B"/>
    <property type="match status" value="1"/>
</dbReference>
<name>A0A7F8RDP2_LEPWE</name>
<dbReference type="FunFam" id="1.25.40.10:FF:000070">
    <property type="entry name" value="zinc finger CCCH domain-containing protein 7B"/>
    <property type="match status" value="1"/>
</dbReference>
<feature type="region of interest" description="Disordered" evidence="9">
    <location>
        <begin position="1"/>
        <end position="20"/>
    </location>
</feature>
<dbReference type="InterPro" id="IPR039691">
    <property type="entry name" value="ZC3H7A/B"/>
</dbReference>
<evidence type="ECO:0000256" key="5">
    <source>
        <dbReference type="ARBA" id="ARBA00022771"/>
    </source>
</evidence>
<dbReference type="GO" id="GO:0008270">
    <property type="term" value="F:zinc ion binding"/>
    <property type="evidence" value="ECO:0007669"/>
    <property type="project" value="UniProtKB-KW"/>
</dbReference>
<dbReference type="SUPFAM" id="SSF48452">
    <property type="entry name" value="TPR-like"/>
    <property type="match status" value="1"/>
</dbReference>
<dbReference type="GO" id="GO:0035198">
    <property type="term" value="F:miRNA binding"/>
    <property type="evidence" value="ECO:0007669"/>
    <property type="project" value="InterPro"/>
</dbReference>
<dbReference type="OrthoDB" id="433738at2759"/>
<dbReference type="SMART" id="SM00028">
    <property type="entry name" value="TPR"/>
    <property type="match status" value="2"/>
</dbReference>
<keyword evidence="4" id="KW-0677">Repeat</keyword>
<keyword evidence="3" id="KW-0479">Metal-binding</keyword>
<keyword evidence="2" id="KW-0597">Phosphoprotein</keyword>
<protein>
    <submittedName>
        <fullName evidence="11">Zinc finger CCCH domain-containing protein 7B-like</fullName>
    </submittedName>
</protein>
<dbReference type="GO" id="GO:0035196">
    <property type="term" value="P:miRNA processing"/>
    <property type="evidence" value="ECO:0007669"/>
    <property type="project" value="UniProtKB-ARBA"/>
</dbReference>
<evidence type="ECO:0000256" key="2">
    <source>
        <dbReference type="ARBA" id="ARBA00022553"/>
    </source>
</evidence>
<evidence type="ECO:0000256" key="8">
    <source>
        <dbReference type="PROSITE-ProRule" id="PRU00339"/>
    </source>
</evidence>
<dbReference type="InterPro" id="IPR019734">
    <property type="entry name" value="TPR_rpt"/>
</dbReference>
<evidence type="ECO:0000256" key="1">
    <source>
        <dbReference type="ARBA" id="ARBA00004123"/>
    </source>
</evidence>
<dbReference type="InterPro" id="IPR011990">
    <property type="entry name" value="TPR-like_helical_dom_sf"/>
</dbReference>
<evidence type="ECO:0000313" key="10">
    <source>
        <dbReference type="Proteomes" id="UP000245341"/>
    </source>
</evidence>
<evidence type="ECO:0000256" key="6">
    <source>
        <dbReference type="ARBA" id="ARBA00022833"/>
    </source>
</evidence>
<keyword evidence="8" id="KW-0802">TPR repeat</keyword>
<dbReference type="AlphaFoldDB" id="A0A7F8RDP2"/>
<feature type="compositionally biased region" description="Basic and acidic residues" evidence="9">
    <location>
        <begin position="7"/>
        <end position="16"/>
    </location>
</feature>
<dbReference type="Pfam" id="PF14559">
    <property type="entry name" value="TPR_19"/>
    <property type="match status" value="1"/>
</dbReference>
<keyword evidence="7" id="KW-0539">Nucleus</keyword>
<evidence type="ECO:0000256" key="3">
    <source>
        <dbReference type="ARBA" id="ARBA00022723"/>
    </source>
</evidence>
<dbReference type="Proteomes" id="UP000245341">
    <property type="component" value="Unplaced"/>
</dbReference>
<gene>
    <name evidence="11" type="primary">LOC102742107</name>
</gene>
<dbReference type="PANTHER" id="PTHR14928">
    <property type="entry name" value="MICRO-RNA BINDING ZINC FINGER CCCH DOMAIN-CONTAINING PROTEIN 7"/>
    <property type="match status" value="1"/>
</dbReference>
<keyword evidence="10" id="KW-1185">Reference proteome</keyword>
<keyword evidence="5" id="KW-0863">Zinc-finger</keyword>
<evidence type="ECO:0000256" key="9">
    <source>
        <dbReference type="SAM" id="MobiDB-lite"/>
    </source>
</evidence>
<sequence length="218" mass="24771">MASHNSECGRGHEHGKFPPSCQIGAHTMLPGLRLMERQRRKADIEKGLQFIQSTLPLKQEEYEAFLLKLVQNLFAEGNDLFREKDYKQALVQYMEGLNVADYAASDQVALPQELLCKLHVNRAACYFTMGLYEKALEDSEKALGLDGENIRALFRKARALSELGRHKEAYECSSRCSLARPHDESVTQLGQELAQKLGLRVRKAYKRPQLKHPRDGLT</sequence>
<accession>A0A7F8RDP2</accession>
<dbReference type="GeneID" id="102742107"/>
<dbReference type="Gene3D" id="1.25.40.10">
    <property type="entry name" value="Tetratricopeptide repeat domain"/>
    <property type="match status" value="1"/>
</dbReference>